<gene>
    <name evidence="1" type="ORF">HPB47_004867</name>
</gene>
<organism evidence="1 2">
    <name type="scientific">Ixodes persulcatus</name>
    <name type="common">Taiga tick</name>
    <dbReference type="NCBI Taxonomy" id="34615"/>
    <lineage>
        <taxon>Eukaryota</taxon>
        <taxon>Metazoa</taxon>
        <taxon>Ecdysozoa</taxon>
        <taxon>Arthropoda</taxon>
        <taxon>Chelicerata</taxon>
        <taxon>Arachnida</taxon>
        <taxon>Acari</taxon>
        <taxon>Parasitiformes</taxon>
        <taxon>Ixodida</taxon>
        <taxon>Ixodoidea</taxon>
        <taxon>Ixodidae</taxon>
        <taxon>Ixodinae</taxon>
        <taxon>Ixodes</taxon>
    </lineage>
</organism>
<dbReference type="EMBL" id="JABSTQ010010738">
    <property type="protein sequence ID" value="KAG0418402.1"/>
    <property type="molecule type" value="Genomic_DNA"/>
</dbReference>
<dbReference type="Proteomes" id="UP000805193">
    <property type="component" value="Unassembled WGS sequence"/>
</dbReference>
<keyword evidence="2" id="KW-1185">Reference proteome</keyword>
<comment type="caution">
    <text evidence="1">The sequence shown here is derived from an EMBL/GenBank/DDBJ whole genome shotgun (WGS) entry which is preliminary data.</text>
</comment>
<evidence type="ECO:0000313" key="2">
    <source>
        <dbReference type="Proteomes" id="UP000805193"/>
    </source>
</evidence>
<name>A0AC60PER4_IXOPE</name>
<sequence length="297" mass="31800">MTTIFDIQVSAAPHRTLNTERGVLSETQVLDSSEEEILEGLRPSRASTPRQATLTAVFNRSNLTRIAASSARSSDMGREAVEVPRLARNVDTGHVAHVCESDPKCANCSGAHPACSRLRGDSSAFLPVEEVRLLPPPPKDQPAVASQALSPGRLAGVKGRILRLTSLERTSSKEQHAPIHAHDTPKGAEGMGVGSAASSASIPHSGVAADAKMRPGTPIPRSLLASLSARLPTHWPSVRPLWLRRMLIICCGSAPGPRPEAGLKGHPHNNNTQWVNDDKYYKSLLQFLRGAGLHSFL</sequence>
<protein>
    <submittedName>
        <fullName evidence="1">Uncharacterized protein</fullName>
    </submittedName>
</protein>
<evidence type="ECO:0000313" key="1">
    <source>
        <dbReference type="EMBL" id="KAG0418402.1"/>
    </source>
</evidence>
<reference evidence="1 2" key="1">
    <citation type="journal article" date="2020" name="Cell">
        <title>Large-Scale Comparative Analyses of Tick Genomes Elucidate Their Genetic Diversity and Vector Capacities.</title>
        <authorList>
            <consortium name="Tick Genome and Microbiome Consortium (TIGMIC)"/>
            <person name="Jia N."/>
            <person name="Wang J."/>
            <person name="Shi W."/>
            <person name="Du L."/>
            <person name="Sun Y."/>
            <person name="Zhan W."/>
            <person name="Jiang J.F."/>
            <person name="Wang Q."/>
            <person name="Zhang B."/>
            <person name="Ji P."/>
            <person name="Bell-Sakyi L."/>
            <person name="Cui X.M."/>
            <person name="Yuan T.T."/>
            <person name="Jiang B.G."/>
            <person name="Yang W.F."/>
            <person name="Lam T.T."/>
            <person name="Chang Q.C."/>
            <person name="Ding S.J."/>
            <person name="Wang X.J."/>
            <person name="Zhu J.G."/>
            <person name="Ruan X.D."/>
            <person name="Zhao L."/>
            <person name="Wei J.T."/>
            <person name="Ye R.Z."/>
            <person name="Que T.C."/>
            <person name="Du C.H."/>
            <person name="Zhou Y.H."/>
            <person name="Cheng J.X."/>
            <person name="Dai P.F."/>
            <person name="Guo W.B."/>
            <person name="Han X.H."/>
            <person name="Huang E.J."/>
            <person name="Li L.F."/>
            <person name="Wei W."/>
            <person name="Gao Y.C."/>
            <person name="Liu J.Z."/>
            <person name="Shao H.Z."/>
            <person name="Wang X."/>
            <person name="Wang C.C."/>
            <person name="Yang T.C."/>
            <person name="Huo Q.B."/>
            <person name="Li W."/>
            <person name="Chen H.Y."/>
            <person name="Chen S.E."/>
            <person name="Zhou L.G."/>
            <person name="Ni X.B."/>
            <person name="Tian J.H."/>
            <person name="Sheng Y."/>
            <person name="Liu T."/>
            <person name="Pan Y.S."/>
            <person name="Xia L.Y."/>
            <person name="Li J."/>
            <person name="Zhao F."/>
            <person name="Cao W.C."/>
        </authorList>
    </citation>
    <scope>NUCLEOTIDE SEQUENCE [LARGE SCALE GENOMIC DNA]</scope>
    <source>
        <strain evidence="1">Iper-2018</strain>
    </source>
</reference>
<accession>A0AC60PER4</accession>
<proteinExistence type="predicted"/>